<protein>
    <submittedName>
        <fullName evidence="2">Glycosidase</fullName>
    </submittedName>
</protein>
<evidence type="ECO:0000313" key="3">
    <source>
        <dbReference type="Proteomes" id="UP001238163"/>
    </source>
</evidence>
<evidence type="ECO:0000313" key="2">
    <source>
        <dbReference type="EMBL" id="MDQ0291296.1"/>
    </source>
</evidence>
<proteinExistence type="predicted"/>
<organism evidence="2 3">
    <name type="scientific">Oligosphaera ethanolica</name>
    <dbReference type="NCBI Taxonomy" id="760260"/>
    <lineage>
        <taxon>Bacteria</taxon>
        <taxon>Pseudomonadati</taxon>
        <taxon>Lentisphaerota</taxon>
        <taxon>Oligosphaeria</taxon>
        <taxon>Oligosphaerales</taxon>
        <taxon>Oligosphaeraceae</taxon>
        <taxon>Oligosphaera</taxon>
    </lineage>
</organism>
<dbReference type="SUPFAM" id="SSF51445">
    <property type="entry name" value="(Trans)glycosidases"/>
    <property type="match status" value="1"/>
</dbReference>
<dbReference type="SUPFAM" id="SSF51011">
    <property type="entry name" value="Glycosyl hydrolase domain"/>
    <property type="match status" value="1"/>
</dbReference>
<accession>A0AAE4AQ66</accession>
<dbReference type="SMART" id="SM00642">
    <property type="entry name" value="Aamy"/>
    <property type="match status" value="1"/>
</dbReference>
<comment type="caution">
    <text evidence="2">The sequence shown here is derived from an EMBL/GenBank/DDBJ whole genome shotgun (WGS) entry which is preliminary data.</text>
</comment>
<dbReference type="InterPro" id="IPR006047">
    <property type="entry name" value="GH13_cat_dom"/>
</dbReference>
<feature type="domain" description="Glycosyl hydrolase family 13 catalytic" evidence="1">
    <location>
        <begin position="32"/>
        <end position="374"/>
    </location>
</feature>
<dbReference type="Gene3D" id="3.20.20.80">
    <property type="entry name" value="Glycosidases"/>
    <property type="match status" value="1"/>
</dbReference>
<dbReference type="PANTHER" id="PTHR10357">
    <property type="entry name" value="ALPHA-AMYLASE FAMILY MEMBER"/>
    <property type="match status" value="1"/>
</dbReference>
<dbReference type="GO" id="GO:0005975">
    <property type="term" value="P:carbohydrate metabolic process"/>
    <property type="evidence" value="ECO:0007669"/>
    <property type="project" value="InterPro"/>
</dbReference>
<name>A0AAE4AQ66_9BACT</name>
<evidence type="ECO:0000259" key="1">
    <source>
        <dbReference type="SMART" id="SM00642"/>
    </source>
</evidence>
<dbReference type="InterPro" id="IPR017853">
    <property type="entry name" value="GH"/>
</dbReference>
<sequence length="466" mass="53341">MRYKPTYASVRDPLVDRARPVPAFLHSAVMYQIFLRPFTPEGTLAAAQALLPHVASLGVDIVYLCPVMLADDDPRQDFWSGRQRGSGLNNPRNPYRVKDFFAVDPEYGSAEDLRRFVDEVHRLGMRIIFDLVYFHCGPTAVFLDEHPDYVLRDEHGAMRIGEWRFPEMNLANPAVREYFYRNMAFFLRDYAVDGFRCDVADKLPVDFWEEGYRRCRAIKADCIMMCEGLRGDDQHEAFDLSYGFYTQWAIRDMLRGKSGARELQTAWDQEQLDYPRGFHWMRCFDNHDYAMDTTMHGGRYEASCGKDSCDAMLALIFTLNGMPMVYNGQEVADDAPHSIYANREYGRLFINWSRALTQAGKDRMDLLRKLTAFRHRLPALFDAPLRWLESGAPEQVFAFSRSLPEGNVFLAVNVAGETAETAWDSALQPREVIAASAGVEWPTTADGHRRLRLPPRGFVIGSCIGQ</sequence>
<dbReference type="Pfam" id="PF00128">
    <property type="entry name" value="Alpha-amylase"/>
    <property type="match status" value="2"/>
</dbReference>
<gene>
    <name evidence="2" type="ORF">J3R75_003403</name>
</gene>
<dbReference type="RefSeq" id="WP_307263877.1">
    <property type="nucleotide sequence ID" value="NZ_JAUSVL010000001.1"/>
</dbReference>
<dbReference type="AlphaFoldDB" id="A0AAE4AQ66"/>
<dbReference type="GO" id="GO:0016798">
    <property type="term" value="F:hydrolase activity, acting on glycosyl bonds"/>
    <property type="evidence" value="ECO:0007669"/>
    <property type="project" value="UniProtKB-KW"/>
</dbReference>
<keyword evidence="2" id="KW-0378">Hydrolase</keyword>
<reference evidence="2" key="1">
    <citation type="submission" date="2023-07" db="EMBL/GenBank/DDBJ databases">
        <title>Genomic Encyclopedia of Type Strains, Phase IV (KMG-IV): sequencing the most valuable type-strain genomes for metagenomic binning, comparative biology and taxonomic classification.</title>
        <authorList>
            <person name="Goeker M."/>
        </authorList>
    </citation>
    <scope>NUCLEOTIDE SEQUENCE</scope>
    <source>
        <strain evidence="2">DSM 24202</strain>
    </source>
</reference>
<keyword evidence="3" id="KW-1185">Reference proteome</keyword>
<dbReference type="Proteomes" id="UP001238163">
    <property type="component" value="Unassembled WGS sequence"/>
</dbReference>
<keyword evidence="2" id="KW-0326">Glycosidase</keyword>
<dbReference type="EMBL" id="JAUSVL010000001">
    <property type="protein sequence ID" value="MDQ0291296.1"/>
    <property type="molecule type" value="Genomic_DNA"/>
</dbReference>